<gene>
    <name evidence="6" type="ORF">LTR05_001637</name>
</gene>
<accession>A0AAN7TET0</accession>
<keyword evidence="7" id="KW-1185">Reference proteome</keyword>
<sequence>MAAANALRRGSCLCRKITFTLTGAPARNIQCNCLNCQKSSGSAFLTNILYKHEQYKVDSGSEFVKIYEDRDTDSGSTLERTFCSNCGSNLSIRNVTNPKSKDNIVVCAGSVDDNYKDFVPQSQLFAHRRHAWVPEIQKKKKPEASKI</sequence>
<dbReference type="InterPro" id="IPR006913">
    <property type="entry name" value="CENP-V/GFA"/>
</dbReference>
<dbReference type="PANTHER" id="PTHR33337">
    <property type="entry name" value="GFA DOMAIN-CONTAINING PROTEIN"/>
    <property type="match status" value="1"/>
</dbReference>
<dbReference type="GO" id="GO:0016846">
    <property type="term" value="F:carbon-sulfur lyase activity"/>
    <property type="evidence" value="ECO:0007669"/>
    <property type="project" value="InterPro"/>
</dbReference>
<reference evidence="6 7" key="1">
    <citation type="submission" date="2023-08" db="EMBL/GenBank/DDBJ databases">
        <title>Black Yeasts Isolated from many extreme environments.</title>
        <authorList>
            <person name="Coleine C."/>
            <person name="Stajich J.E."/>
            <person name="Selbmann L."/>
        </authorList>
    </citation>
    <scope>NUCLEOTIDE SEQUENCE [LARGE SCALE GENOMIC DNA]</scope>
    <source>
        <strain evidence="6 7">CCFEE 5910</strain>
    </source>
</reference>
<keyword evidence="4" id="KW-0456">Lyase</keyword>
<evidence type="ECO:0000256" key="2">
    <source>
        <dbReference type="ARBA" id="ARBA00022723"/>
    </source>
</evidence>
<protein>
    <recommendedName>
        <fullName evidence="5">CENP-V/GFA domain-containing protein</fullName>
    </recommendedName>
</protein>
<evidence type="ECO:0000256" key="1">
    <source>
        <dbReference type="ARBA" id="ARBA00005495"/>
    </source>
</evidence>
<dbReference type="SUPFAM" id="SSF51316">
    <property type="entry name" value="Mss4-like"/>
    <property type="match status" value="1"/>
</dbReference>
<dbReference type="AlphaFoldDB" id="A0AAN7TET0"/>
<comment type="similarity">
    <text evidence="1">Belongs to the Gfa family.</text>
</comment>
<dbReference type="GO" id="GO:0046872">
    <property type="term" value="F:metal ion binding"/>
    <property type="evidence" value="ECO:0007669"/>
    <property type="project" value="UniProtKB-KW"/>
</dbReference>
<feature type="domain" description="CENP-V/GFA" evidence="5">
    <location>
        <begin position="8"/>
        <end position="133"/>
    </location>
</feature>
<evidence type="ECO:0000256" key="4">
    <source>
        <dbReference type="ARBA" id="ARBA00023239"/>
    </source>
</evidence>
<dbReference type="EMBL" id="JAVRRJ010000001">
    <property type="protein sequence ID" value="KAK5091454.1"/>
    <property type="molecule type" value="Genomic_DNA"/>
</dbReference>
<dbReference type="PANTHER" id="PTHR33337:SF39">
    <property type="entry name" value="DUF636 DOMAIN PROTEIN (AFU_ORTHOLOGUE AFUA_6G11530)"/>
    <property type="match status" value="1"/>
</dbReference>
<comment type="caution">
    <text evidence="6">The sequence shown here is derived from an EMBL/GenBank/DDBJ whole genome shotgun (WGS) entry which is preliminary data.</text>
</comment>
<evidence type="ECO:0000259" key="5">
    <source>
        <dbReference type="PROSITE" id="PS51891"/>
    </source>
</evidence>
<dbReference type="InterPro" id="IPR011057">
    <property type="entry name" value="Mss4-like_sf"/>
</dbReference>
<proteinExistence type="inferred from homology"/>
<keyword evidence="3" id="KW-0862">Zinc</keyword>
<dbReference type="Pfam" id="PF04828">
    <property type="entry name" value="GFA"/>
    <property type="match status" value="1"/>
</dbReference>
<evidence type="ECO:0000256" key="3">
    <source>
        <dbReference type="ARBA" id="ARBA00022833"/>
    </source>
</evidence>
<organism evidence="6 7">
    <name type="scientific">Lithohypha guttulata</name>
    <dbReference type="NCBI Taxonomy" id="1690604"/>
    <lineage>
        <taxon>Eukaryota</taxon>
        <taxon>Fungi</taxon>
        <taxon>Dikarya</taxon>
        <taxon>Ascomycota</taxon>
        <taxon>Pezizomycotina</taxon>
        <taxon>Eurotiomycetes</taxon>
        <taxon>Chaetothyriomycetidae</taxon>
        <taxon>Chaetothyriales</taxon>
        <taxon>Trichomeriaceae</taxon>
        <taxon>Lithohypha</taxon>
    </lineage>
</organism>
<evidence type="ECO:0000313" key="6">
    <source>
        <dbReference type="EMBL" id="KAK5091454.1"/>
    </source>
</evidence>
<dbReference type="Proteomes" id="UP001309876">
    <property type="component" value="Unassembled WGS sequence"/>
</dbReference>
<dbReference type="Gene3D" id="3.90.1590.10">
    <property type="entry name" value="glutathione-dependent formaldehyde- activating enzyme (gfa)"/>
    <property type="match status" value="1"/>
</dbReference>
<name>A0AAN7TET0_9EURO</name>
<evidence type="ECO:0000313" key="7">
    <source>
        <dbReference type="Proteomes" id="UP001309876"/>
    </source>
</evidence>
<dbReference type="PROSITE" id="PS51891">
    <property type="entry name" value="CENP_V_GFA"/>
    <property type="match status" value="1"/>
</dbReference>
<keyword evidence="2" id="KW-0479">Metal-binding</keyword>